<name>A0A251UI04_HELAN</name>
<sequence length="57" mass="6499">MDITTGISSSRTRLTFVDPSLSIITRALSYKKRNAINVESTRFKNQARMNSRNSHNI</sequence>
<reference evidence="2" key="1">
    <citation type="journal article" date="2017" name="Nature">
        <title>The sunflower genome provides insights into oil metabolism, flowering and Asterid evolution.</title>
        <authorList>
            <person name="Badouin H."/>
            <person name="Gouzy J."/>
            <person name="Grassa C.J."/>
            <person name="Murat F."/>
            <person name="Staton S.E."/>
            <person name="Cottret L."/>
            <person name="Lelandais-Briere C."/>
            <person name="Owens G.L."/>
            <person name="Carrere S."/>
            <person name="Mayjonade B."/>
            <person name="Legrand L."/>
            <person name="Gill N."/>
            <person name="Kane N.C."/>
            <person name="Bowers J.E."/>
            <person name="Hubner S."/>
            <person name="Bellec A."/>
            <person name="Berard A."/>
            <person name="Berges H."/>
            <person name="Blanchet N."/>
            <person name="Boniface M.C."/>
            <person name="Brunel D."/>
            <person name="Catrice O."/>
            <person name="Chaidir N."/>
            <person name="Claudel C."/>
            <person name="Donnadieu C."/>
            <person name="Faraut T."/>
            <person name="Fievet G."/>
            <person name="Helmstetter N."/>
            <person name="King M."/>
            <person name="Knapp S.J."/>
            <person name="Lai Z."/>
            <person name="Le Paslier M.C."/>
            <person name="Lippi Y."/>
            <person name="Lorenzon L."/>
            <person name="Mandel J.R."/>
            <person name="Marage G."/>
            <person name="Marchand G."/>
            <person name="Marquand E."/>
            <person name="Bret-Mestries E."/>
            <person name="Morien E."/>
            <person name="Nambeesan S."/>
            <person name="Nguyen T."/>
            <person name="Pegot-Espagnet P."/>
            <person name="Pouilly N."/>
            <person name="Raftis F."/>
            <person name="Sallet E."/>
            <person name="Schiex T."/>
            <person name="Thomas J."/>
            <person name="Vandecasteele C."/>
            <person name="Vares D."/>
            <person name="Vear F."/>
            <person name="Vautrin S."/>
            <person name="Crespi M."/>
            <person name="Mangin B."/>
            <person name="Burke J.M."/>
            <person name="Salse J."/>
            <person name="Munos S."/>
            <person name="Vincourt P."/>
            <person name="Rieseberg L.H."/>
            <person name="Langlade N.B."/>
        </authorList>
    </citation>
    <scope>NUCLEOTIDE SEQUENCE [LARGE SCALE GENOMIC DNA]</scope>
    <source>
        <strain evidence="2">cv. SF193</strain>
    </source>
</reference>
<accession>A0A251UI04</accession>
<proteinExistence type="predicted"/>
<dbReference type="InParanoid" id="A0A251UI04"/>
<gene>
    <name evidence="1" type="ORF">HannXRQ_Chr06g0174181</name>
</gene>
<dbReference type="EMBL" id="CM007895">
    <property type="protein sequence ID" value="OTG22683.1"/>
    <property type="molecule type" value="Genomic_DNA"/>
</dbReference>
<dbReference type="Proteomes" id="UP000215914">
    <property type="component" value="Chromosome 6"/>
</dbReference>
<keyword evidence="2" id="KW-1185">Reference proteome</keyword>
<dbReference type="AlphaFoldDB" id="A0A251UI04"/>
<organism evidence="1 2">
    <name type="scientific">Helianthus annuus</name>
    <name type="common">Common sunflower</name>
    <dbReference type="NCBI Taxonomy" id="4232"/>
    <lineage>
        <taxon>Eukaryota</taxon>
        <taxon>Viridiplantae</taxon>
        <taxon>Streptophyta</taxon>
        <taxon>Embryophyta</taxon>
        <taxon>Tracheophyta</taxon>
        <taxon>Spermatophyta</taxon>
        <taxon>Magnoliopsida</taxon>
        <taxon>eudicotyledons</taxon>
        <taxon>Gunneridae</taxon>
        <taxon>Pentapetalae</taxon>
        <taxon>asterids</taxon>
        <taxon>campanulids</taxon>
        <taxon>Asterales</taxon>
        <taxon>Asteraceae</taxon>
        <taxon>Asteroideae</taxon>
        <taxon>Heliantheae alliance</taxon>
        <taxon>Heliantheae</taxon>
        <taxon>Helianthus</taxon>
    </lineage>
</organism>
<evidence type="ECO:0000313" key="1">
    <source>
        <dbReference type="EMBL" id="OTG22683.1"/>
    </source>
</evidence>
<evidence type="ECO:0000313" key="2">
    <source>
        <dbReference type="Proteomes" id="UP000215914"/>
    </source>
</evidence>
<protein>
    <submittedName>
        <fullName evidence="1">Uncharacterized protein</fullName>
    </submittedName>
</protein>